<evidence type="ECO:0000256" key="6">
    <source>
        <dbReference type="PIRNR" id="PIRNR002560"/>
    </source>
</evidence>
<dbReference type="CDD" id="cd00907">
    <property type="entry name" value="Bacterioferritin"/>
    <property type="match status" value="1"/>
</dbReference>
<evidence type="ECO:0000313" key="10">
    <source>
        <dbReference type="Proteomes" id="UP000034954"/>
    </source>
</evidence>
<evidence type="ECO:0000256" key="7">
    <source>
        <dbReference type="PIRSR" id="PIRSR002560-1"/>
    </source>
</evidence>
<dbReference type="EMBL" id="LAQJ01000295">
    <property type="protein sequence ID" value="KKO18089.1"/>
    <property type="molecule type" value="Genomic_DNA"/>
</dbReference>
<protein>
    <recommendedName>
        <fullName evidence="6">Bacterioferritin</fullName>
        <ecNumber evidence="6">1.16.3.1</ecNumber>
    </recommendedName>
</protein>
<accession>A0A0M2UUD0</accession>
<dbReference type="InterPro" id="IPR002024">
    <property type="entry name" value="Bacterioferritin"/>
</dbReference>
<dbReference type="PANTHER" id="PTHR30295">
    <property type="entry name" value="BACTERIOFERRITIN"/>
    <property type="match status" value="1"/>
</dbReference>
<feature type="binding site" evidence="7">
    <location>
        <position position="54"/>
    </location>
    <ligand>
        <name>Fe cation</name>
        <dbReference type="ChEBI" id="CHEBI:24875"/>
        <label>1</label>
    </ligand>
</feature>
<organism evidence="9 10">
    <name type="scientific">Candidatus Brocadia fulgida</name>
    <dbReference type="NCBI Taxonomy" id="380242"/>
    <lineage>
        <taxon>Bacteria</taxon>
        <taxon>Pseudomonadati</taxon>
        <taxon>Planctomycetota</taxon>
        <taxon>Candidatus Brocadiia</taxon>
        <taxon>Candidatus Brocadiales</taxon>
        <taxon>Candidatus Brocadiaceae</taxon>
        <taxon>Candidatus Brocadia</taxon>
    </lineage>
</organism>
<feature type="binding site" description="axial binding residue" evidence="7">
    <location>
        <position position="52"/>
    </location>
    <ligand>
        <name>heme b</name>
        <dbReference type="ChEBI" id="CHEBI:60344"/>
        <note>ligand shared between dimeric partners</note>
    </ligand>
    <ligandPart>
        <name>Fe</name>
        <dbReference type="ChEBI" id="CHEBI:18248"/>
    </ligandPart>
</feature>
<dbReference type="PRINTS" id="PR00601">
    <property type="entry name" value="BACFERRITIN"/>
</dbReference>
<dbReference type="SUPFAM" id="SSF47240">
    <property type="entry name" value="Ferritin-like"/>
    <property type="match status" value="1"/>
</dbReference>
<dbReference type="GO" id="GO:0005829">
    <property type="term" value="C:cytosol"/>
    <property type="evidence" value="ECO:0007669"/>
    <property type="project" value="TreeGrafter"/>
</dbReference>
<dbReference type="GO" id="GO:0004322">
    <property type="term" value="F:ferroxidase activity"/>
    <property type="evidence" value="ECO:0007669"/>
    <property type="project" value="UniProtKB-EC"/>
</dbReference>
<evidence type="ECO:0000313" key="9">
    <source>
        <dbReference type="EMBL" id="KKO18089.1"/>
    </source>
</evidence>
<dbReference type="Proteomes" id="UP000034954">
    <property type="component" value="Unassembled WGS sequence"/>
</dbReference>
<feature type="binding site" evidence="7">
    <location>
        <position position="50"/>
    </location>
    <ligand>
        <name>Fe cation</name>
        <dbReference type="ChEBI" id="CHEBI:24875"/>
        <label>3</label>
    </ligand>
</feature>
<evidence type="ECO:0000256" key="3">
    <source>
        <dbReference type="ARBA" id="ARBA00022617"/>
    </source>
</evidence>
<dbReference type="InterPro" id="IPR008331">
    <property type="entry name" value="Ferritin_DPS_dom"/>
</dbReference>
<evidence type="ECO:0000256" key="5">
    <source>
        <dbReference type="ARBA" id="ARBA00023004"/>
    </source>
</evidence>
<name>A0A0M2UUD0_9BACT</name>
<evidence type="ECO:0000256" key="4">
    <source>
        <dbReference type="ARBA" id="ARBA00022723"/>
    </source>
</evidence>
<keyword evidence="10" id="KW-1185">Reference proteome</keyword>
<keyword evidence="2 6" id="KW-0409">Iron storage</keyword>
<dbReference type="EC" id="1.16.3.1" evidence="6"/>
<dbReference type="GO" id="GO:0006879">
    <property type="term" value="P:intracellular iron ion homeostasis"/>
    <property type="evidence" value="ECO:0007669"/>
    <property type="project" value="UniProtKB-KW"/>
</dbReference>
<reference evidence="9 10" key="1">
    <citation type="journal article" date="2013" name="BMC Microbiol.">
        <title>Identification of the type II cytochrome c maturation pathway in anammox bacteria by comparative genomics.</title>
        <authorList>
            <person name="Ferousi C."/>
            <person name="Speth D.R."/>
            <person name="Reimann J."/>
            <person name="Op den Camp H.J."/>
            <person name="Allen J.W."/>
            <person name="Keltjens J.T."/>
            <person name="Jetten M.S."/>
        </authorList>
    </citation>
    <scope>NUCLEOTIDE SEQUENCE [LARGE SCALE GENOMIC DNA]</scope>
    <source>
        <strain evidence="9">RU1</strain>
    </source>
</reference>
<feature type="binding site" evidence="7">
    <location>
        <position position="51"/>
    </location>
    <ligand>
        <name>Fe cation</name>
        <dbReference type="ChEBI" id="CHEBI:24875"/>
        <label>1</label>
    </ligand>
</feature>
<keyword evidence="4 6" id="KW-0479">Metal-binding</keyword>
<dbReference type="SMR" id="A0A0M2UUD0"/>
<feature type="binding site" evidence="7">
    <location>
        <position position="127"/>
    </location>
    <ligand>
        <name>Fe cation</name>
        <dbReference type="ChEBI" id="CHEBI:24875"/>
        <label>1</label>
    </ligand>
</feature>
<dbReference type="InterPro" id="IPR012347">
    <property type="entry name" value="Ferritin-like"/>
</dbReference>
<gene>
    <name evidence="9" type="ORF">BROFUL_03237</name>
</gene>
<evidence type="ECO:0000256" key="2">
    <source>
        <dbReference type="ARBA" id="ARBA00022434"/>
    </source>
</evidence>
<dbReference type="GO" id="GO:0020037">
    <property type="term" value="F:heme binding"/>
    <property type="evidence" value="ECO:0007669"/>
    <property type="project" value="TreeGrafter"/>
</dbReference>
<dbReference type="InterPro" id="IPR009078">
    <property type="entry name" value="Ferritin-like_SF"/>
</dbReference>
<dbReference type="GO" id="GO:0008199">
    <property type="term" value="F:ferric iron binding"/>
    <property type="evidence" value="ECO:0007669"/>
    <property type="project" value="InterPro"/>
</dbReference>
<dbReference type="PIRSF" id="PIRSF002560">
    <property type="entry name" value="Bacterioferritin"/>
    <property type="match status" value="1"/>
</dbReference>
<dbReference type="NCBIfam" id="TIGR00754">
    <property type="entry name" value="bfr"/>
    <property type="match status" value="1"/>
</dbReference>
<dbReference type="PROSITE" id="PS50905">
    <property type="entry name" value="FERRITIN_LIKE"/>
    <property type="match status" value="1"/>
</dbReference>
<keyword evidence="5 6" id="KW-0408">Iron</keyword>
<evidence type="ECO:0000259" key="8">
    <source>
        <dbReference type="PROSITE" id="PS50905"/>
    </source>
</evidence>
<comment type="similarity">
    <text evidence="1 6">Belongs to the bacterioferritin family.</text>
</comment>
<feature type="binding site" evidence="7">
    <location>
        <position position="130"/>
    </location>
    <ligand>
        <name>Fe cation</name>
        <dbReference type="ChEBI" id="CHEBI:24875"/>
        <label>2</label>
    </ligand>
</feature>
<dbReference type="PATRIC" id="fig|380242.3.peg.3988"/>
<feature type="binding site" evidence="7">
    <location>
        <position position="94"/>
    </location>
    <ligand>
        <name>Fe cation</name>
        <dbReference type="ChEBI" id="CHEBI:24875"/>
        <label>2</label>
    </ligand>
</feature>
<feature type="binding site" evidence="7">
    <location>
        <position position="127"/>
    </location>
    <ligand>
        <name>Fe cation</name>
        <dbReference type="ChEBI" id="CHEBI:24875"/>
        <label>2</label>
    </ligand>
</feature>
<comment type="function">
    <text evidence="6">Iron-storage protein, whose ferroxidase center binds Fe(2+), oxidizes it using dioxygen to Fe(3+), and participates in the subsequent Fe(3+) oxide mineral core formation within the central cavity of the BFR protein shell.</text>
</comment>
<feature type="binding site" evidence="7">
    <location>
        <position position="18"/>
    </location>
    <ligand>
        <name>Fe cation</name>
        <dbReference type="ChEBI" id="CHEBI:24875"/>
        <label>1</label>
    </ligand>
</feature>
<dbReference type="GO" id="GO:0006826">
    <property type="term" value="P:iron ion transport"/>
    <property type="evidence" value="ECO:0007669"/>
    <property type="project" value="InterPro"/>
</dbReference>
<comment type="catalytic activity">
    <reaction evidence="6">
        <text>4 Fe(2+) + O2 + 4 H(+) = 4 Fe(3+) + 2 H2O</text>
        <dbReference type="Rhea" id="RHEA:11148"/>
        <dbReference type="ChEBI" id="CHEBI:15377"/>
        <dbReference type="ChEBI" id="CHEBI:15378"/>
        <dbReference type="ChEBI" id="CHEBI:15379"/>
        <dbReference type="ChEBI" id="CHEBI:29033"/>
        <dbReference type="ChEBI" id="CHEBI:29034"/>
        <dbReference type="EC" id="1.16.3.1"/>
    </reaction>
</comment>
<proteinExistence type="inferred from homology"/>
<dbReference type="AlphaFoldDB" id="A0A0M2UUD0"/>
<dbReference type="Pfam" id="PF00210">
    <property type="entry name" value="Ferritin"/>
    <property type="match status" value="1"/>
</dbReference>
<evidence type="ECO:0000256" key="1">
    <source>
        <dbReference type="ARBA" id="ARBA00008093"/>
    </source>
</evidence>
<dbReference type="InterPro" id="IPR009040">
    <property type="entry name" value="Ferritin-like_diiron"/>
</dbReference>
<sequence>MKGNAKVIEVLNEVLTAEITAINQYFIHAKMCENWGYLLLYEDTEKRAIEEMKHAENLIERILYLEGIPVITKLDKISVGSAVKEQTENDYGLEKVAIHRLQRAIKLCIDEADGGSRELLEHILLDEERHANDLEAYLQQIKDMGIQNFLVTQVHKKDKS</sequence>
<feature type="domain" description="Ferritin-like diiron" evidence="8">
    <location>
        <begin position="1"/>
        <end position="145"/>
    </location>
</feature>
<keyword evidence="3" id="KW-0349">Heme</keyword>
<comment type="caution">
    <text evidence="9">The sequence shown here is derived from an EMBL/GenBank/DDBJ whole genome shotgun (WGS) entry which is preliminary data.</text>
</comment>
<dbReference type="PANTHER" id="PTHR30295:SF0">
    <property type="entry name" value="BACTERIOFERRITIN"/>
    <property type="match status" value="1"/>
</dbReference>
<feature type="binding site" evidence="7">
    <location>
        <position position="51"/>
    </location>
    <ligand>
        <name>Fe cation</name>
        <dbReference type="ChEBI" id="CHEBI:24875"/>
        <label>2</label>
    </ligand>
</feature>
<dbReference type="Gene3D" id="1.20.1260.10">
    <property type="match status" value="1"/>
</dbReference>